<gene>
    <name evidence="3" type="primary">gatA1</name>
    <name evidence="3" type="ORF">SAMEA1982600_00643</name>
</gene>
<evidence type="ECO:0000313" key="3">
    <source>
        <dbReference type="EMBL" id="SAH93545.1"/>
    </source>
</evidence>
<dbReference type="EMBL" id="FKBS01000007">
    <property type="protein sequence ID" value="SAH93545.1"/>
    <property type="molecule type" value="Genomic_DNA"/>
</dbReference>
<dbReference type="Pfam" id="PF01425">
    <property type="entry name" value="Amidase"/>
    <property type="match status" value="1"/>
</dbReference>
<dbReference type="SUPFAM" id="SSF75304">
    <property type="entry name" value="Amidase signature (AS) enzymes"/>
    <property type="match status" value="1"/>
</dbReference>
<evidence type="ECO:0000313" key="4">
    <source>
        <dbReference type="Proteomes" id="UP000077037"/>
    </source>
</evidence>
<dbReference type="InterPro" id="IPR000120">
    <property type="entry name" value="Amidase"/>
</dbReference>
<name>A0A157L9S5_9BORD</name>
<reference evidence="3 4" key="1">
    <citation type="submission" date="2016-03" db="EMBL/GenBank/DDBJ databases">
        <authorList>
            <consortium name="Pathogen Informatics"/>
        </authorList>
    </citation>
    <scope>NUCLEOTIDE SEQUENCE [LARGE SCALE GENOMIC DNA]</scope>
    <source>
        <strain evidence="3 4">NCTC13364</strain>
    </source>
</reference>
<organism evidence="3 4">
    <name type="scientific">Bordetella ansorpii</name>
    <dbReference type="NCBI Taxonomy" id="288768"/>
    <lineage>
        <taxon>Bacteria</taxon>
        <taxon>Pseudomonadati</taxon>
        <taxon>Pseudomonadota</taxon>
        <taxon>Betaproteobacteria</taxon>
        <taxon>Burkholderiales</taxon>
        <taxon>Alcaligenaceae</taxon>
        <taxon>Bordetella</taxon>
    </lineage>
</organism>
<feature type="domain" description="Amidase" evidence="2">
    <location>
        <begin position="2"/>
        <end position="308"/>
    </location>
</feature>
<dbReference type="Proteomes" id="UP000077037">
    <property type="component" value="Unassembled WGS sequence"/>
</dbReference>
<accession>A0A157L9S5</accession>
<keyword evidence="3" id="KW-0436">Ligase</keyword>
<proteinExistence type="inferred from homology"/>
<dbReference type="PANTHER" id="PTHR11895:SF7">
    <property type="entry name" value="GLUTAMYL-TRNA(GLN) AMIDOTRANSFERASE SUBUNIT A, MITOCHONDRIAL"/>
    <property type="match status" value="1"/>
</dbReference>
<dbReference type="EC" id="6.3.5.-" evidence="3"/>
<dbReference type="GO" id="GO:0016874">
    <property type="term" value="F:ligase activity"/>
    <property type="evidence" value="ECO:0007669"/>
    <property type="project" value="UniProtKB-KW"/>
</dbReference>
<dbReference type="Gene3D" id="3.90.1300.10">
    <property type="entry name" value="Amidase signature (AS) domain"/>
    <property type="match status" value="1"/>
</dbReference>
<evidence type="ECO:0000259" key="2">
    <source>
        <dbReference type="Pfam" id="PF01425"/>
    </source>
</evidence>
<dbReference type="InterPro" id="IPR023631">
    <property type="entry name" value="Amidase_dom"/>
</dbReference>
<comment type="similarity">
    <text evidence="1">Belongs to the amidase family.</text>
</comment>
<sequence length="323" mass="34164">MALLRHAGAVPIGKTVTAEFAYVTPGPTRNPHNLDHTPGGSSSGSAAAVAAGMVELALGTQTGGSIIRPAAFCGVIGFKPTFGRVHRQGMHVLCDSLDTIGWFTRTLEQSAATARVFLGSAGASLPTTRAPRVALLRSRTLGTLSPAAQAALDQQVALLREHGAHVVEPDCDTDMKELLRVHGDIMLAELARGLLALRLARDEDLTPALRHAIDRGLAIPPAGYAALQQARMPLARRWQDQFADVDVILAPSAPSEAPAGFTTTGSSVFNRVWSLLGWPCVHLPTGRTATGLPVGVQCVALPDRDLDLLEWAGWMQRLPRPAA</sequence>
<evidence type="ECO:0000256" key="1">
    <source>
        <dbReference type="ARBA" id="ARBA00009199"/>
    </source>
</evidence>
<protein>
    <submittedName>
        <fullName evidence="3">Amidase</fullName>
        <ecNumber evidence="3">6.3.5.-</ecNumber>
    </submittedName>
</protein>
<dbReference type="PANTHER" id="PTHR11895">
    <property type="entry name" value="TRANSAMIDASE"/>
    <property type="match status" value="1"/>
</dbReference>
<dbReference type="InterPro" id="IPR036928">
    <property type="entry name" value="AS_sf"/>
</dbReference>
<dbReference type="AlphaFoldDB" id="A0A157L9S5"/>